<dbReference type="InterPro" id="IPR000639">
    <property type="entry name" value="Epox_hydrolase-like"/>
</dbReference>
<sequence>MTESEPRPFKVNVDQETLDWVNSRVKTSRIIPDAAQLPEDRLWADGTPSSVMRDLIDYWKNDYDWRKVESKLNSTYRMFMVDIEEAGEVIQLHFVHHRSEREDAVPLLFPHGWPGNFTEVETLLRLTTPEDPKQPAFHIIAPSIPGFVFSSSPKSPDFNVGHMGEVYHKLMLKLGYPKYIAQGGDWGSMILRSMAQRHPESLIALHINMIFVNRPSIWQPVVLLKLILRMLTDIEKTRLGRLQDFMKKEAGYFSIQGTKPQSLSYGLMDSPLGMLAWIREKLEYLAEPGYVWDKELIITWTMLYLLSNSAWNARIYKSSGADTLPQLVLNNPIPASVTFGASFFPYEVGYVPRWWAEGSVANNIVFWKEHEKGGHFPSVELPDVLISDILEFFSLIPEAKKKSLRGL</sequence>
<feature type="active site" description="Nucleophile" evidence="4">
    <location>
        <position position="185"/>
    </location>
</feature>
<organism evidence="6 7">
    <name type="scientific">Crepidotus variabilis</name>
    <dbReference type="NCBI Taxonomy" id="179855"/>
    <lineage>
        <taxon>Eukaryota</taxon>
        <taxon>Fungi</taxon>
        <taxon>Dikarya</taxon>
        <taxon>Basidiomycota</taxon>
        <taxon>Agaricomycotina</taxon>
        <taxon>Agaricomycetes</taxon>
        <taxon>Agaricomycetidae</taxon>
        <taxon>Agaricales</taxon>
        <taxon>Agaricineae</taxon>
        <taxon>Crepidotaceae</taxon>
        <taxon>Crepidotus</taxon>
    </lineage>
</organism>
<dbReference type="EMBL" id="MU157847">
    <property type="protein sequence ID" value="KAF9529180.1"/>
    <property type="molecule type" value="Genomic_DNA"/>
</dbReference>
<keyword evidence="2" id="KW-0058">Aromatic hydrocarbons catabolism</keyword>
<evidence type="ECO:0000313" key="7">
    <source>
        <dbReference type="Proteomes" id="UP000807306"/>
    </source>
</evidence>
<comment type="similarity">
    <text evidence="1">Belongs to the peptidase S33 family.</text>
</comment>
<keyword evidence="3 6" id="KW-0378">Hydrolase</keyword>
<feature type="active site" description="Proton donor" evidence="4">
    <location>
        <position position="316"/>
    </location>
</feature>
<dbReference type="InterPro" id="IPR016292">
    <property type="entry name" value="Epoxide_hydrolase"/>
</dbReference>
<evidence type="ECO:0000259" key="5">
    <source>
        <dbReference type="Pfam" id="PF06441"/>
    </source>
</evidence>
<protein>
    <submittedName>
        <fullName evidence="6">Epoxide hydrolase domain-containing protein</fullName>
    </submittedName>
</protein>
<evidence type="ECO:0000256" key="4">
    <source>
        <dbReference type="PIRSR" id="PIRSR001112-1"/>
    </source>
</evidence>
<dbReference type="Proteomes" id="UP000807306">
    <property type="component" value="Unassembled WGS sequence"/>
</dbReference>
<comment type="caution">
    <text evidence="6">The sequence shown here is derived from an EMBL/GenBank/DDBJ whole genome shotgun (WGS) entry which is preliminary data.</text>
</comment>
<dbReference type="AlphaFoldDB" id="A0A9P6EHU2"/>
<feature type="domain" description="Epoxide hydrolase N-terminal" evidence="5">
    <location>
        <begin position="6"/>
        <end position="120"/>
    </location>
</feature>
<gene>
    <name evidence="6" type="ORF">CPB83DRAFT_852804</name>
</gene>
<dbReference type="PANTHER" id="PTHR21661:SF35">
    <property type="entry name" value="EPOXIDE HYDROLASE"/>
    <property type="match status" value="1"/>
</dbReference>
<dbReference type="PIRSF" id="PIRSF001112">
    <property type="entry name" value="Epoxide_hydrolase"/>
    <property type="match status" value="1"/>
</dbReference>
<dbReference type="InterPro" id="IPR010497">
    <property type="entry name" value="Epoxide_hydro_N"/>
</dbReference>
<dbReference type="GO" id="GO:0097176">
    <property type="term" value="P:epoxide metabolic process"/>
    <property type="evidence" value="ECO:0007669"/>
    <property type="project" value="TreeGrafter"/>
</dbReference>
<dbReference type="Gene3D" id="3.40.50.1820">
    <property type="entry name" value="alpha/beta hydrolase"/>
    <property type="match status" value="1"/>
</dbReference>
<dbReference type="InterPro" id="IPR029058">
    <property type="entry name" value="AB_hydrolase_fold"/>
</dbReference>
<dbReference type="PRINTS" id="PR00412">
    <property type="entry name" value="EPOXHYDRLASE"/>
</dbReference>
<feature type="active site" description="Proton acceptor" evidence="4">
    <location>
        <position position="375"/>
    </location>
</feature>
<name>A0A9P6EHU2_9AGAR</name>
<evidence type="ECO:0000313" key="6">
    <source>
        <dbReference type="EMBL" id="KAF9529180.1"/>
    </source>
</evidence>
<dbReference type="Pfam" id="PF06441">
    <property type="entry name" value="EHN"/>
    <property type="match status" value="1"/>
</dbReference>
<evidence type="ECO:0000256" key="2">
    <source>
        <dbReference type="ARBA" id="ARBA00022797"/>
    </source>
</evidence>
<accession>A0A9P6EHU2</accession>
<reference evidence="6" key="1">
    <citation type="submission" date="2020-11" db="EMBL/GenBank/DDBJ databases">
        <authorList>
            <consortium name="DOE Joint Genome Institute"/>
            <person name="Ahrendt S."/>
            <person name="Riley R."/>
            <person name="Andreopoulos W."/>
            <person name="Labutti K."/>
            <person name="Pangilinan J."/>
            <person name="Ruiz-Duenas F.J."/>
            <person name="Barrasa J.M."/>
            <person name="Sanchez-Garcia M."/>
            <person name="Camarero S."/>
            <person name="Miyauchi S."/>
            <person name="Serrano A."/>
            <person name="Linde D."/>
            <person name="Babiker R."/>
            <person name="Drula E."/>
            <person name="Ayuso-Fernandez I."/>
            <person name="Pacheco R."/>
            <person name="Padilla G."/>
            <person name="Ferreira P."/>
            <person name="Barriuso J."/>
            <person name="Kellner H."/>
            <person name="Castanera R."/>
            <person name="Alfaro M."/>
            <person name="Ramirez L."/>
            <person name="Pisabarro A.G."/>
            <person name="Kuo A."/>
            <person name="Tritt A."/>
            <person name="Lipzen A."/>
            <person name="He G."/>
            <person name="Yan M."/>
            <person name="Ng V."/>
            <person name="Cullen D."/>
            <person name="Martin F."/>
            <person name="Rosso M.-N."/>
            <person name="Henrissat B."/>
            <person name="Hibbett D."/>
            <person name="Martinez A.T."/>
            <person name="Grigoriev I.V."/>
        </authorList>
    </citation>
    <scope>NUCLEOTIDE SEQUENCE</scope>
    <source>
        <strain evidence="6">CBS 506.95</strain>
    </source>
</reference>
<dbReference type="GO" id="GO:0004301">
    <property type="term" value="F:epoxide hydrolase activity"/>
    <property type="evidence" value="ECO:0007669"/>
    <property type="project" value="TreeGrafter"/>
</dbReference>
<dbReference type="SUPFAM" id="SSF53474">
    <property type="entry name" value="alpha/beta-Hydrolases"/>
    <property type="match status" value="1"/>
</dbReference>
<proteinExistence type="inferred from homology"/>
<evidence type="ECO:0000256" key="1">
    <source>
        <dbReference type="ARBA" id="ARBA00010088"/>
    </source>
</evidence>
<keyword evidence="7" id="KW-1185">Reference proteome</keyword>
<dbReference type="OrthoDB" id="7130006at2759"/>
<evidence type="ECO:0000256" key="3">
    <source>
        <dbReference type="ARBA" id="ARBA00022801"/>
    </source>
</evidence>
<dbReference type="PANTHER" id="PTHR21661">
    <property type="entry name" value="EPOXIDE HYDROLASE 1-RELATED"/>
    <property type="match status" value="1"/>
</dbReference>